<gene>
    <name evidence="1" type="ORF">C6569_16000</name>
</gene>
<dbReference type="Proteomes" id="UP000237889">
    <property type="component" value="Chromosome"/>
</dbReference>
<dbReference type="EMBL" id="CP027668">
    <property type="protein sequence ID" value="AVO46436.1"/>
    <property type="molecule type" value="Genomic_DNA"/>
</dbReference>
<proteinExistence type="predicted"/>
<sequence length="88" mass="9787">MEMRMDTLRNTAVQPRYLRRSDAAAYVRATYGFPCSRQWLAKLAVVGGGPVFHKAGRVPLYAPVDLDSWAMVRIGRPRLSTSDMSGEG</sequence>
<protein>
    <recommendedName>
        <fullName evidence="3">DNA-binding protein</fullName>
    </recommendedName>
</protein>
<evidence type="ECO:0000313" key="1">
    <source>
        <dbReference type="EMBL" id="AVO46436.1"/>
    </source>
</evidence>
<dbReference type="AlphaFoldDB" id="A0A2S0NEH2"/>
<name>A0A2S0NEH2_9HYPH</name>
<organism evidence="1 2">
    <name type="scientific">Phreatobacter cathodiphilus</name>
    <dbReference type="NCBI Taxonomy" id="1868589"/>
    <lineage>
        <taxon>Bacteria</taxon>
        <taxon>Pseudomonadati</taxon>
        <taxon>Pseudomonadota</taxon>
        <taxon>Alphaproteobacteria</taxon>
        <taxon>Hyphomicrobiales</taxon>
        <taxon>Phreatobacteraceae</taxon>
        <taxon>Phreatobacter</taxon>
    </lineage>
</organism>
<evidence type="ECO:0000313" key="2">
    <source>
        <dbReference type="Proteomes" id="UP000237889"/>
    </source>
</evidence>
<keyword evidence="2" id="KW-1185">Reference proteome</keyword>
<reference evidence="1 2" key="1">
    <citation type="submission" date="2018-03" db="EMBL/GenBank/DDBJ databases">
        <title>Genome sequencing of Phreatobacter sp.</title>
        <authorList>
            <person name="Kim S.-J."/>
            <person name="Heo J."/>
            <person name="Kwon S.-W."/>
        </authorList>
    </citation>
    <scope>NUCLEOTIDE SEQUENCE [LARGE SCALE GENOMIC DNA]</scope>
    <source>
        <strain evidence="1 2">S-12</strain>
    </source>
</reference>
<dbReference type="KEGG" id="phr:C6569_16000"/>
<accession>A0A2S0NEH2</accession>
<evidence type="ECO:0008006" key="3">
    <source>
        <dbReference type="Google" id="ProtNLM"/>
    </source>
</evidence>
<dbReference type="OrthoDB" id="7364180at2"/>